<dbReference type="AlphaFoldDB" id="A0A365GY68"/>
<proteinExistence type="predicted"/>
<evidence type="ECO:0000313" key="1">
    <source>
        <dbReference type="EMBL" id="RAY11780.1"/>
    </source>
</evidence>
<accession>A0A365GY68</accession>
<protein>
    <submittedName>
        <fullName evidence="1">Uncharacterized protein</fullName>
    </submittedName>
</protein>
<organism evidence="1 2">
    <name type="scientific">Actinomadura craniellae</name>
    <dbReference type="NCBI Taxonomy" id="2231787"/>
    <lineage>
        <taxon>Bacteria</taxon>
        <taxon>Bacillati</taxon>
        <taxon>Actinomycetota</taxon>
        <taxon>Actinomycetes</taxon>
        <taxon>Streptosporangiales</taxon>
        <taxon>Thermomonosporaceae</taxon>
        <taxon>Actinomadura</taxon>
    </lineage>
</organism>
<keyword evidence="2" id="KW-1185">Reference proteome</keyword>
<reference evidence="1 2" key="1">
    <citation type="submission" date="2018-06" db="EMBL/GenBank/DDBJ databases">
        <title>Actinomadura craniellae sp. nov. isolated from marine sponge Craniella sp.</title>
        <authorList>
            <person name="Li L."/>
            <person name="Xu Q.H."/>
            <person name="Lin H.W."/>
            <person name="Lu Y.H."/>
        </authorList>
    </citation>
    <scope>NUCLEOTIDE SEQUENCE [LARGE SCALE GENOMIC DNA]</scope>
    <source>
        <strain evidence="1 2">LHW63021</strain>
    </source>
</reference>
<comment type="caution">
    <text evidence="1">The sequence shown here is derived from an EMBL/GenBank/DDBJ whole genome shotgun (WGS) entry which is preliminary data.</text>
</comment>
<gene>
    <name evidence="1" type="ORF">DPM19_27740</name>
</gene>
<sequence>MVYIPVLTEALLVKGAVALKALLAAKGAAVSYGGHVVAQQAGGQALHALAQGLFGQHAVGLLPALSNALQVGAATLVLGGVTYTVAEVAAYIIMSLREEGYSDAEIRRFLLEQYGIEWS</sequence>
<name>A0A365GY68_9ACTN</name>
<dbReference type="Proteomes" id="UP000251891">
    <property type="component" value="Unassembled WGS sequence"/>
</dbReference>
<dbReference type="RefSeq" id="WP_111871012.1">
    <property type="nucleotide sequence ID" value="NZ_QLYX01000016.1"/>
</dbReference>
<dbReference type="EMBL" id="QLYX01000016">
    <property type="protein sequence ID" value="RAY11780.1"/>
    <property type="molecule type" value="Genomic_DNA"/>
</dbReference>
<evidence type="ECO:0000313" key="2">
    <source>
        <dbReference type="Proteomes" id="UP000251891"/>
    </source>
</evidence>